<evidence type="ECO:0000256" key="7">
    <source>
        <dbReference type="ARBA" id="ARBA00023242"/>
    </source>
</evidence>
<dbReference type="InterPro" id="IPR045174">
    <property type="entry name" value="Dof"/>
</dbReference>
<evidence type="ECO:0000256" key="2">
    <source>
        <dbReference type="ARBA" id="ARBA00022771"/>
    </source>
</evidence>
<dbReference type="InterPro" id="IPR003851">
    <property type="entry name" value="Znf_Dof"/>
</dbReference>
<evidence type="ECO:0000256" key="3">
    <source>
        <dbReference type="ARBA" id="ARBA00022833"/>
    </source>
</evidence>
<feature type="domain" description="Dof-type" evidence="9">
    <location>
        <begin position="64"/>
        <end position="118"/>
    </location>
</feature>
<dbReference type="GO" id="GO:0003677">
    <property type="term" value="F:DNA binding"/>
    <property type="evidence" value="ECO:0007669"/>
    <property type="project" value="UniProtKB-UniRule"/>
</dbReference>
<keyword evidence="4" id="KW-0805">Transcription regulation</keyword>
<evidence type="ECO:0000256" key="8">
    <source>
        <dbReference type="PROSITE-ProRule" id="PRU00071"/>
    </source>
</evidence>
<evidence type="ECO:0000256" key="1">
    <source>
        <dbReference type="ARBA" id="ARBA00022723"/>
    </source>
</evidence>
<keyword evidence="1" id="KW-0479">Metal-binding</keyword>
<evidence type="ECO:0000259" key="9">
    <source>
        <dbReference type="PROSITE" id="PS50884"/>
    </source>
</evidence>
<name>A0AAP0PQ15_9MAGN</name>
<organism evidence="10 11">
    <name type="scientific">Stephania yunnanensis</name>
    <dbReference type="NCBI Taxonomy" id="152371"/>
    <lineage>
        <taxon>Eukaryota</taxon>
        <taxon>Viridiplantae</taxon>
        <taxon>Streptophyta</taxon>
        <taxon>Embryophyta</taxon>
        <taxon>Tracheophyta</taxon>
        <taxon>Spermatophyta</taxon>
        <taxon>Magnoliopsida</taxon>
        <taxon>Ranunculales</taxon>
        <taxon>Menispermaceae</taxon>
        <taxon>Menispermoideae</taxon>
        <taxon>Cissampelideae</taxon>
        <taxon>Stephania</taxon>
    </lineage>
</organism>
<evidence type="ECO:0000313" key="11">
    <source>
        <dbReference type="Proteomes" id="UP001420932"/>
    </source>
</evidence>
<reference evidence="10 11" key="1">
    <citation type="submission" date="2024-01" db="EMBL/GenBank/DDBJ databases">
        <title>Genome assemblies of Stephania.</title>
        <authorList>
            <person name="Yang L."/>
        </authorList>
    </citation>
    <scope>NUCLEOTIDE SEQUENCE [LARGE SCALE GENOMIC DNA]</scope>
    <source>
        <strain evidence="10">YNDBR</strain>
        <tissue evidence="10">Leaf</tissue>
    </source>
</reference>
<dbReference type="Pfam" id="PF02701">
    <property type="entry name" value="Zn_ribbon_Dof"/>
    <property type="match status" value="1"/>
</dbReference>
<keyword evidence="5 8" id="KW-0238">DNA-binding</keyword>
<dbReference type="GO" id="GO:0008270">
    <property type="term" value="F:zinc ion binding"/>
    <property type="evidence" value="ECO:0007669"/>
    <property type="project" value="UniProtKB-KW"/>
</dbReference>
<dbReference type="PANTHER" id="PTHR31089">
    <property type="entry name" value="CYCLIC DOF FACTOR 2"/>
    <property type="match status" value="1"/>
</dbReference>
<comment type="subcellular location">
    <subcellularLocation>
        <location evidence="8">Nucleus</location>
    </subcellularLocation>
</comment>
<dbReference type="Proteomes" id="UP001420932">
    <property type="component" value="Unassembled WGS sequence"/>
</dbReference>
<keyword evidence="6" id="KW-0804">Transcription</keyword>
<dbReference type="GO" id="GO:0003700">
    <property type="term" value="F:DNA-binding transcription factor activity"/>
    <property type="evidence" value="ECO:0007669"/>
    <property type="project" value="InterPro"/>
</dbReference>
<keyword evidence="11" id="KW-1185">Reference proteome</keyword>
<keyword evidence="3" id="KW-0862">Zinc</keyword>
<proteinExistence type="predicted"/>
<dbReference type="PROSITE" id="PS50884">
    <property type="entry name" value="ZF_DOF_2"/>
    <property type="match status" value="1"/>
</dbReference>
<accession>A0AAP0PQ15</accession>
<evidence type="ECO:0000256" key="6">
    <source>
        <dbReference type="ARBA" id="ARBA00023163"/>
    </source>
</evidence>
<dbReference type="PANTHER" id="PTHR31089:SF22">
    <property type="entry name" value="CYCLIC DOF FACTOR 4"/>
    <property type="match status" value="1"/>
</dbReference>
<evidence type="ECO:0000313" key="10">
    <source>
        <dbReference type="EMBL" id="KAK9150519.1"/>
    </source>
</evidence>
<dbReference type="GO" id="GO:0005634">
    <property type="term" value="C:nucleus"/>
    <property type="evidence" value="ECO:0007669"/>
    <property type="project" value="UniProtKB-SubCell"/>
</dbReference>
<evidence type="ECO:0000256" key="5">
    <source>
        <dbReference type="ARBA" id="ARBA00023125"/>
    </source>
</evidence>
<dbReference type="EMBL" id="JBBNAF010000004">
    <property type="protein sequence ID" value="KAK9150519.1"/>
    <property type="molecule type" value="Genomic_DNA"/>
</dbReference>
<dbReference type="AlphaFoldDB" id="A0AAP0PQ15"/>
<evidence type="ECO:0000256" key="4">
    <source>
        <dbReference type="ARBA" id="ARBA00023015"/>
    </source>
</evidence>
<protein>
    <recommendedName>
        <fullName evidence="9">Dof-type domain-containing protein</fullName>
    </recommendedName>
</protein>
<keyword evidence="7 8" id="KW-0539">Nucleus</keyword>
<gene>
    <name evidence="10" type="ORF">Syun_008828</name>
</gene>
<comment type="caution">
    <text evidence="10">The sequence shown here is derived from an EMBL/GenBank/DDBJ whole genome shotgun (WGS) entry which is preliminary data.</text>
</comment>
<sequence>MAETSIESKQESSSTSASQGFKLFGATIPLMEINKEVKEEVIERSTTTTTTTPPTTISRPDKAIPCPRCKSMETKFCYFNNYNVNQPRHFCKGCQRYWTAGGSLRNVPVGAGRRKTKPAACHGALGFSGECVFDAPTSVSEIEFDRVVVEQWHMAASPGGFRHVFPGKRHCTGSASQIC</sequence>
<keyword evidence="2 8" id="KW-0863">Zinc-finger</keyword>
<dbReference type="PROSITE" id="PS01361">
    <property type="entry name" value="ZF_DOF_1"/>
    <property type="match status" value="1"/>
</dbReference>